<comment type="subcellular location">
    <subcellularLocation>
        <location evidence="1">Cell membrane</location>
    </subcellularLocation>
</comment>
<dbReference type="Proteomes" id="UP000000333">
    <property type="component" value="Chromosome"/>
</dbReference>
<dbReference type="Gene3D" id="3.40.50.2300">
    <property type="match status" value="2"/>
</dbReference>
<accession>E1QW57</accession>
<dbReference type="KEGG" id="ols:Olsu_1254"/>
<evidence type="ECO:0000256" key="6">
    <source>
        <dbReference type="SAM" id="SignalP"/>
    </source>
</evidence>
<dbReference type="Pfam" id="PF02608">
    <property type="entry name" value="Bmp"/>
    <property type="match status" value="1"/>
</dbReference>
<feature type="chain" id="PRO_5009953330" evidence="6">
    <location>
        <begin position="36"/>
        <end position="400"/>
    </location>
</feature>
<proteinExistence type="predicted"/>
<evidence type="ECO:0000256" key="2">
    <source>
        <dbReference type="ARBA" id="ARBA00022475"/>
    </source>
</evidence>
<keyword evidence="4" id="KW-0472">Membrane</keyword>
<gene>
    <name evidence="8" type="ordered locus">Olsu_1254</name>
</gene>
<keyword evidence="9" id="KW-1185">Reference proteome</keyword>
<dbReference type="GeneID" id="78512663"/>
<dbReference type="PANTHER" id="PTHR34296">
    <property type="entry name" value="TRANSCRIPTIONAL ACTIVATOR PROTEIN MED"/>
    <property type="match status" value="1"/>
</dbReference>
<dbReference type="GO" id="GO:0005886">
    <property type="term" value="C:plasma membrane"/>
    <property type="evidence" value="ECO:0007669"/>
    <property type="project" value="UniProtKB-SubCell"/>
</dbReference>
<feature type="domain" description="ABC transporter substrate-binding protein PnrA-like" evidence="7">
    <location>
        <begin position="49"/>
        <end position="365"/>
    </location>
</feature>
<sequence>MQDSTNRKMSRRTFLGTSAAVAAMLGLAACGGANVSDSHDDGKKRRIAVLCDDAGKNDNGYNQAAVEGAGKVCDEKGWEFKVVEPTNGVPDALESLGEEGYDVIFNMAYDFEALINGVGGAEPLAAQYPSTEWVIFNDNPNKSEDGSVKHKNVIAVLYDLNESSFLAGALSVLVNESASVLFEGGDYSFTDPNTARACGFIGGTNSAGITVFSWGYITGINYEAQKLGVTYDYYSKYDAGFTDSAGGATVAGTYYGNGANVVFGAAGSVGDGITSKAKEVGKLAIQVDGNKDDQQPGHVLTSVLKNTNVPVQAICDALDDGSISKMDNLQDYSLSSGATGITDCSEIQKAITTDEGKAKWKEIWSEIEDLKGKVGSEIKIVNAQNGEEFDPSTCPNVNIK</sequence>
<dbReference type="NCBIfam" id="TIGR01409">
    <property type="entry name" value="TAT_signal_seq"/>
    <property type="match status" value="1"/>
</dbReference>
<evidence type="ECO:0000313" key="8">
    <source>
        <dbReference type="EMBL" id="ADK68360.1"/>
    </source>
</evidence>
<evidence type="ECO:0000256" key="5">
    <source>
        <dbReference type="ARBA" id="ARBA00023288"/>
    </source>
</evidence>
<keyword evidence="2" id="KW-1003">Cell membrane</keyword>
<dbReference type="PATRIC" id="fig|633147.7.peg.278"/>
<dbReference type="InterPro" id="IPR019546">
    <property type="entry name" value="TAT_signal_bac_arc"/>
</dbReference>
<protein>
    <submittedName>
        <fullName evidence="8">Nucleoside-binding protein</fullName>
    </submittedName>
</protein>
<dbReference type="PROSITE" id="PS51318">
    <property type="entry name" value="TAT"/>
    <property type="match status" value="1"/>
</dbReference>
<dbReference type="InterPro" id="IPR003760">
    <property type="entry name" value="PnrA-like"/>
</dbReference>
<dbReference type="PROSITE" id="PS51257">
    <property type="entry name" value="PROKAR_LIPOPROTEIN"/>
    <property type="match status" value="1"/>
</dbReference>
<evidence type="ECO:0000256" key="1">
    <source>
        <dbReference type="ARBA" id="ARBA00004236"/>
    </source>
</evidence>
<evidence type="ECO:0000313" key="9">
    <source>
        <dbReference type="Proteomes" id="UP000000333"/>
    </source>
</evidence>
<organism evidence="8 9">
    <name type="scientific">Olsenella uli (strain ATCC 49627 / DSM 7084 / CCUG 31166 / CIP 109912 / JCM 12494 / LMG 11480 / NCIMB 702895 / VPI D76D-27C)</name>
    <name type="common">Lactobacillus uli</name>
    <dbReference type="NCBI Taxonomy" id="633147"/>
    <lineage>
        <taxon>Bacteria</taxon>
        <taxon>Bacillati</taxon>
        <taxon>Actinomycetota</taxon>
        <taxon>Coriobacteriia</taxon>
        <taxon>Coriobacteriales</taxon>
        <taxon>Atopobiaceae</taxon>
        <taxon>Olsenella</taxon>
    </lineage>
</organism>
<dbReference type="AlphaFoldDB" id="E1QW57"/>
<dbReference type="EMBL" id="CP002106">
    <property type="protein sequence ID" value="ADK68360.1"/>
    <property type="molecule type" value="Genomic_DNA"/>
</dbReference>
<keyword evidence="5" id="KW-0449">Lipoprotein</keyword>
<reference evidence="8 9" key="1">
    <citation type="journal article" date="2010" name="Stand. Genomic Sci.">
        <title>Complete genome sequence of Olsenella uli type strain (VPI D76D-27C).</title>
        <authorList>
            <person name="Goker M."/>
            <person name="Held B."/>
            <person name="Lucas S."/>
            <person name="Nolan M."/>
            <person name="Yasawong M."/>
            <person name="Glavina Del Rio T."/>
            <person name="Tice H."/>
            <person name="Cheng J.F."/>
            <person name="Bruce D."/>
            <person name="Detter J.C."/>
            <person name="Tapia R."/>
            <person name="Han C."/>
            <person name="Goodwin L."/>
            <person name="Pitluck S."/>
            <person name="Liolios K."/>
            <person name="Ivanova N."/>
            <person name="Mavromatis K."/>
            <person name="Mikhailova N."/>
            <person name="Pati A."/>
            <person name="Chen A."/>
            <person name="Palaniappan K."/>
            <person name="Land M."/>
            <person name="Hauser L."/>
            <person name="Chang Y.J."/>
            <person name="Jeffries C.D."/>
            <person name="Rohde M."/>
            <person name="Sikorski J."/>
            <person name="Pukall R."/>
            <person name="Woyke T."/>
            <person name="Bristow J."/>
            <person name="Eisen J.A."/>
            <person name="Markowitz V."/>
            <person name="Hugenholtz P."/>
            <person name="Kyrpides N.C."/>
            <person name="Klenk H.P."/>
            <person name="Lapidus A."/>
        </authorList>
    </citation>
    <scope>NUCLEOTIDE SEQUENCE [LARGE SCALE GENOMIC DNA]</scope>
    <source>
        <strain evidence="9">ATCC 49627 / DSM 7084 / CIP 109912 / JCM 12494 / NCIMB 702895 / VPI D76D-27C</strain>
    </source>
</reference>
<dbReference type="RefSeq" id="WP_013252112.1">
    <property type="nucleotide sequence ID" value="NC_014363.1"/>
</dbReference>
<dbReference type="InterPro" id="IPR050957">
    <property type="entry name" value="BMP_lipoprotein"/>
</dbReference>
<dbReference type="STRING" id="633147.Olsu_1254"/>
<name>E1QW57_OLSUV</name>
<dbReference type="CDD" id="cd06354">
    <property type="entry name" value="PBP1_PrnA-like"/>
    <property type="match status" value="1"/>
</dbReference>
<dbReference type="eggNOG" id="COG1744">
    <property type="taxonomic scope" value="Bacteria"/>
</dbReference>
<dbReference type="PANTHER" id="PTHR34296:SF2">
    <property type="entry name" value="ABC TRANSPORTER GUANOSINE-BINDING PROTEIN NUPN"/>
    <property type="match status" value="1"/>
</dbReference>
<evidence type="ECO:0000259" key="7">
    <source>
        <dbReference type="Pfam" id="PF02608"/>
    </source>
</evidence>
<dbReference type="InterPro" id="IPR006311">
    <property type="entry name" value="TAT_signal"/>
</dbReference>
<evidence type="ECO:0000256" key="4">
    <source>
        <dbReference type="ARBA" id="ARBA00023136"/>
    </source>
</evidence>
<evidence type="ECO:0000256" key="3">
    <source>
        <dbReference type="ARBA" id="ARBA00022729"/>
    </source>
</evidence>
<dbReference type="HOGENOM" id="CLU_038813_0_0_11"/>
<feature type="signal peptide" evidence="6">
    <location>
        <begin position="1"/>
        <end position="35"/>
    </location>
</feature>
<keyword evidence="3 6" id="KW-0732">Signal</keyword>